<evidence type="ECO:0000313" key="11">
    <source>
        <dbReference type="EMBL" id="AII72398.1"/>
    </source>
</evidence>
<dbReference type="AlphaFoldDB" id="A0A076JE75"/>
<dbReference type="InterPro" id="IPR035973">
    <property type="entry name" value="Cyt_c_oxidase_su3-like_sf"/>
</dbReference>
<dbReference type="Gene3D" id="1.10.287.70">
    <property type="match status" value="1"/>
</dbReference>
<comment type="similarity">
    <text evidence="2 8">Belongs to the cytochrome c oxidase subunit 3 family.</text>
</comment>
<evidence type="ECO:0000256" key="1">
    <source>
        <dbReference type="ARBA" id="ARBA00004141"/>
    </source>
</evidence>
<feature type="transmembrane region" description="Helical" evidence="9">
    <location>
        <begin position="79"/>
        <end position="100"/>
    </location>
</feature>
<dbReference type="InterPro" id="IPR000298">
    <property type="entry name" value="Cyt_c_oxidase-like_su3"/>
</dbReference>
<feature type="transmembrane region" description="Helical" evidence="9">
    <location>
        <begin position="130"/>
        <end position="152"/>
    </location>
</feature>
<geneLocation type="mitochondrion" evidence="11"/>
<dbReference type="Pfam" id="PF00510">
    <property type="entry name" value="COX3"/>
    <property type="match status" value="1"/>
</dbReference>
<keyword evidence="8 11" id="KW-0496">Mitochondrion</keyword>
<dbReference type="InterPro" id="IPR033945">
    <property type="entry name" value="Cyt_c_oxase_su3_dom"/>
</dbReference>
<dbReference type="PANTHER" id="PTHR11403">
    <property type="entry name" value="CYTOCHROME C OXIDASE SUBUNIT III"/>
    <property type="match status" value="1"/>
</dbReference>
<name>A0A076JE75_MYAAR</name>
<accession>A0A076JE75</accession>
<dbReference type="GO" id="GO:0016020">
    <property type="term" value="C:membrane"/>
    <property type="evidence" value="ECO:0007669"/>
    <property type="project" value="UniProtKB-SubCell"/>
</dbReference>
<dbReference type="PANTHER" id="PTHR11403:SF7">
    <property type="entry name" value="CYTOCHROME C OXIDASE SUBUNIT 3"/>
    <property type="match status" value="1"/>
</dbReference>
<dbReference type="EMBL" id="KJ755996">
    <property type="protein sequence ID" value="AII72398.1"/>
    <property type="molecule type" value="Genomic_DNA"/>
</dbReference>
<feature type="transmembrane region" description="Helical" evidence="9">
    <location>
        <begin position="173"/>
        <end position="190"/>
    </location>
</feature>
<feature type="transmembrane region" description="Helical" evidence="9">
    <location>
        <begin position="39"/>
        <end position="58"/>
    </location>
</feature>
<evidence type="ECO:0000259" key="10">
    <source>
        <dbReference type="PROSITE" id="PS50253"/>
    </source>
</evidence>
<sequence length="286" mass="32907">MARTGYPLVQLSIWPIVAAVGVGGAAFSTIKFLHGGPLFWVWLFMSLVVVAASGWWSDVIYEGAYQGRHTMLVRKVFRLGFKMFLVSESFFFVSFFWAWFNCGNGELMFSEVPGWPPRGIVPLHFLGEPLYNLAVLVTSGVTANVAHCYINLFNSVWLGSKEFKSYRVEGMKWMTVTIILGIIFMSVQYHEYHELPYSINDSVFSSCFFVLTGFHASHVVAGALMLTVVWVRLMLCHFSKGQDLFFVKYTVWYWHFVDVIWILVILFVYVWPFYTGKVVGFLQKFF</sequence>
<evidence type="ECO:0000256" key="7">
    <source>
        <dbReference type="ARBA" id="ARBA00023136"/>
    </source>
</evidence>
<dbReference type="KEGG" id="maea:20159504"/>
<dbReference type="InterPro" id="IPR024791">
    <property type="entry name" value="Cyt_c/ubiquinol_Oxase_su3"/>
</dbReference>
<evidence type="ECO:0000256" key="2">
    <source>
        <dbReference type="ARBA" id="ARBA00010581"/>
    </source>
</evidence>
<feature type="domain" description="Heme-copper oxidase subunit III family profile" evidence="10">
    <location>
        <begin position="2"/>
        <end position="273"/>
    </location>
</feature>
<dbReference type="OrthoDB" id="6048089at2759"/>
<organism evidence="11">
    <name type="scientific">Mya arenaria</name>
    <name type="common">Soft-shell clam</name>
    <dbReference type="NCBI Taxonomy" id="6604"/>
    <lineage>
        <taxon>Eukaryota</taxon>
        <taxon>Metazoa</taxon>
        <taxon>Spiralia</taxon>
        <taxon>Lophotrochozoa</taxon>
        <taxon>Mollusca</taxon>
        <taxon>Bivalvia</taxon>
        <taxon>Autobranchia</taxon>
        <taxon>Heteroconchia</taxon>
        <taxon>Euheterodonta</taxon>
        <taxon>Imparidentia</taxon>
        <taxon>Neoheterodontei</taxon>
        <taxon>Myida</taxon>
        <taxon>Myoidea</taxon>
        <taxon>Myidae</taxon>
        <taxon>Mya</taxon>
    </lineage>
</organism>
<dbReference type="OMA" id="YYSANVA"/>
<comment type="subcellular location">
    <subcellularLocation>
        <location evidence="1">Membrane</location>
        <topology evidence="1">Multi-pass membrane protein</topology>
    </subcellularLocation>
</comment>
<evidence type="ECO:0000256" key="3">
    <source>
        <dbReference type="ARBA" id="ARBA00015944"/>
    </source>
</evidence>
<keyword evidence="6 9" id="KW-1133">Transmembrane helix</keyword>
<evidence type="ECO:0000256" key="5">
    <source>
        <dbReference type="ARBA" id="ARBA00022967"/>
    </source>
</evidence>
<dbReference type="GeneID" id="20159504"/>
<reference evidence="11" key="1">
    <citation type="submission" date="2014-04" db="EMBL/GenBank/DDBJ databases">
        <title>Sequencing, Annotation and Characterization of the Mitogenome of the Soft-shell clam Mya arenaria.</title>
        <authorList>
            <person name="Wilson J.J."/>
            <person name="Hefner M."/>
            <person name="Walker C.W."/>
            <person name="Page S.T."/>
        </authorList>
    </citation>
    <scope>NUCLEOTIDE SEQUENCE</scope>
</reference>
<evidence type="ECO:0000256" key="6">
    <source>
        <dbReference type="ARBA" id="ARBA00022989"/>
    </source>
</evidence>
<dbReference type="CDD" id="cd01665">
    <property type="entry name" value="Cyt_c_Oxidase_III"/>
    <property type="match status" value="1"/>
</dbReference>
<dbReference type="CTD" id="4514"/>
<keyword evidence="4 8" id="KW-0812">Transmembrane</keyword>
<dbReference type="InterPro" id="IPR013833">
    <property type="entry name" value="Cyt_c_oxidase_su3_a-hlx"/>
</dbReference>
<dbReference type="GO" id="GO:0006123">
    <property type="term" value="P:mitochondrial electron transport, cytochrome c to oxygen"/>
    <property type="evidence" value="ECO:0007669"/>
    <property type="project" value="TreeGrafter"/>
</dbReference>
<protein>
    <recommendedName>
        <fullName evidence="3 8">Cytochrome c oxidase subunit 3</fullName>
    </recommendedName>
</protein>
<gene>
    <name evidence="11" type="primary">COX3</name>
</gene>
<proteinExistence type="inferred from homology"/>
<evidence type="ECO:0000256" key="4">
    <source>
        <dbReference type="ARBA" id="ARBA00022692"/>
    </source>
</evidence>
<dbReference type="PROSITE" id="PS50253">
    <property type="entry name" value="COX3"/>
    <property type="match status" value="1"/>
</dbReference>
<feature type="transmembrane region" description="Helical" evidence="9">
    <location>
        <begin position="252"/>
        <end position="274"/>
    </location>
</feature>
<feature type="transmembrane region" description="Helical" evidence="9">
    <location>
        <begin position="12"/>
        <end position="33"/>
    </location>
</feature>
<dbReference type="SUPFAM" id="SSF81452">
    <property type="entry name" value="Cytochrome c oxidase subunit III-like"/>
    <property type="match status" value="1"/>
</dbReference>
<dbReference type="GO" id="GO:0005739">
    <property type="term" value="C:mitochondrion"/>
    <property type="evidence" value="ECO:0007669"/>
    <property type="project" value="TreeGrafter"/>
</dbReference>
<evidence type="ECO:0000256" key="9">
    <source>
        <dbReference type="SAM" id="Phobius"/>
    </source>
</evidence>
<comment type="function">
    <text evidence="8">Component of the cytochrome c oxidase, the last enzyme in the mitochondrial electron transport chain which drives oxidative phosphorylation. The respiratory chain contains 3 multisubunit complexes succinate dehydrogenase (complex II, CII), ubiquinol-cytochrome c oxidoreductase (cytochrome b-c1 complex, complex III, CIII) and cytochrome c oxidase (complex IV, CIV), that cooperate to transfer electrons derived from NADH and succinate to molecular oxygen, creating an electrochemical gradient over the inner membrane that drives transmembrane transport and the ATP synthase. Cytochrome c oxidase is the component of the respiratory chain that catalyzes the reduction of oxygen to water. Electrons originating from reduced cytochrome c in the intermembrane space (IMS) are transferred via the dinuclear copper A center (CU(A)) of subunit 2 and heme A of subunit 1 to the active site in subunit 1, a binuclear center (BNC) formed by heme A3 and copper B (CU(B)). The BNC reduces molecular oxygen to 2 water molecules using 4 electrons from cytochrome c in the IMS and 4 protons from the mitochondrial matrix.</text>
</comment>
<dbReference type="Gene3D" id="1.20.120.80">
    <property type="entry name" value="Cytochrome c oxidase, subunit III, four-helix bundle"/>
    <property type="match status" value="1"/>
</dbReference>
<keyword evidence="7 9" id="KW-0472">Membrane</keyword>
<keyword evidence="5" id="KW-1278">Translocase</keyword>
<dbReference type="RefSeq" id="YP_009054299.1">
    <property type="nucleotide sequence ID" value="NC_024738.1"/>
</dbReference>
<dbReference type="GO" id="GO:0004129">
    <property type="term" value="F:cytochrome-c oxidase activity"/>
    <property type="evidence" value="ECO:0007669"/>
    <property type="project" value="InterPro"/>
</dbReference>
<evidence type="ECO:0000256" key="8">
    <source>
        <dbReference type="RuleBase" id="RU003375"/>
    </source>
</evidence>
<feature type="transmembrane region" description="Helical" evidence="9">
    <location>
        <begin position="202"/>
        <end position="231"/>
    </location>
</feature>